<evidence type="ECO:0000313" key="3">
    <source>
        <dbReference type="EMBL" id="KAB2489954.1"/>
    </source>
</evidence>
<name>A0AB34CYG4_BACCE</name>
<evidence type="ECO:0000256" key="1">
    <source>
        <dbReference type="ARBA" id="ARBA00022737"/>
    </source>
</evidence>
<keyword evidence="1" id="KW-0677">Repeat</keyword>
<dbReference type="Pfam" id="PF19127">
    <property type="entry name" value="Choline_bind_3"/>
    <property type="match status" value="1"/>
</dbReference>
<dbReference type="GO" id="GO:0016020">
    <property type="term" value="C:membrane"/>
    <property type="evidence" value="ECO:0007669"/>
    <property type="project" value="InterPro"/>
</dbReference>
<dbReference type="Pfam" id="PF05791">
    <property type="entry name" value="Bacillus_HBL"/>
    <property type="match status" value="1"/>
</dbReference>
<comment type="caution">
    <text evidence="3">The sequence shown here is derived from an EMBL/GenBank/DDBJ whole genome shotgun (WGS) entry which is preliminary data.</text>
</comment>
<dbReference type="InterPro" id="IPR008414">
    <property type="entry name" value="HBL"/>
</dbReference>
<reference evidence="3 4" key="1">
    <citation type="submission" date="2019-10" db="EMBL/GenBank/DDBJ databases">
        <title>Bacillus from the desert of Cuatro Cinegas, Coahuila.</title>
        <authorList>
            <person name="Olmedo-Alvarez G."/>
            <person name="Saldana S."/>
            <person name="Barcelo D."/>
        </authorList>
    </citation>
    <scope>NUCLEOTIDE SEQUENCE [LARGE SCALE GENOMIC DNA]</scope>
    <source>
        <strain evidence="3 4">CH101a_3T</strain>
    </source>
</reference>
<accession>A0AB34CYG4</accession>
<organism evidence="3 4">
    <name type="scientific">Bacillus cereus</name>
    <dbReference type="NCBI Taxonomy" id="1396"/>
    <lineage>
        <taxon>Bacteria</taxon>
        <taxon>Bacillati</taxon>
        <taxon>Bacillota</taxon>
        <taxon>Bacilli</taxon>
        <taxon>Bacillales</taxon>
        <taxon>Bacillaceae</taxon>
        <taxon>Bacillus</taxon>
        <taxon>Bacillus cereus group</taxon>
    </lineage>
</organism>
<dbReference type="Gene3D" id="1.20.1170.10">
    <property type="match status" value="1"/>
</dbReference>
<dbReference type="AlphaFoldDB" id="A0AB34CYG4"/>
<evidence type="ECO:0000256" key="2">
    <source>
        <dbReference type="PROSITE-ProRule" id="PRU00591"/>
    </source>
</evidence>
<dbReference type="PANTHER" id="PTHR38443:SF2">
    <property type="entry name" value="NON-HEMOLYTIC ENTEROTOXIN LYTIC COMPONENT L1"/>
    <property type="match status" value="1"/>
</dbReference>
<dbReference type="SUPFAM" id="SSF58100">
    <property type="entry name" value="Bacterial hemolysins"/>
    <property type="match status" value="1"/>
</dbReference>
<dbReference type="InterPro" id="IPR052785">
    <property type="entry name" value="Enterotoxin_cmpnt"/>
</dbReference>
<dbReference type="Gene3D" id="2.10.270.10">
    <property type="entry name" value="Cholin Binding"/>
    <property type="match status" value="2"/>
</dbReference>
<dbReference type="EMBL" id="WBPB01000077">
    <property type="protein sequence ID" value="KAB2489954.1"/>
    <property type="molecule type" value="Genomic_DNA"/>
</dbReference>
<dbReference type="Proteomes" id="UP000477920">
    <property type="component" value="Unassembled WGS sequence"/>
</dbReference>
<dbReference type="RefSeq" id="WP_151640286.1">
    <property type="nucleotide sequence ID" value="NZ_WBPB01000077.1"/>
</dbReference>
<dbReference type="Pfam" id="PF01473">
    <property type="entry name" value="Choline_bind_1"/>
    <property type="match status" value="2"/>
</dbReference>
<dbReference type="PROSITE" id="PS51170">
    <property type="entry name" value="CW"/>
    <property type="match status" value="2"/>
</dbReference>
<protein>
    <submittedName>
        <fullName evidence="3">HBL/NHE enterotoxin family protein</fullName>
    </submittedName>
</protein>
<feature type="repeat" description="Cell wall-binding" evidence="2">
    <location>
        <begin position="481"/>
        <end position="500"/>
    </location>
</feature>
<dbReference type="SUPFAM" id="SSF69360">
    <property type="entry name" value="Cell wall binding repeat"/>
    <property type="match status" value="1"/>
</dbReference>
<dbReference type="PANTHER" id="PTHR38443">
    <property type="match status" value="1"/>
</dbReference>
<gene>
    <name evidence="3" type="ORF">F8158_30625</name>
</gene>
<evidence type="ECO:0000313" key="4">
    <source>
        <dbReference type="Proteomes" id="UP000477920"/>
    </source>
</evidence>
<dbReference type="CDD" id="cd22653">
    <property type="entry name" value="ClyA_HblB-like"/>
    <property type="match status" value="1"/>
</dbReference>
<dbReference type="Gene3D" id="2.10.270.20">
    <property type="match status" value="1"/>
</dbReference>
<dbReference type="InterPro" id="IPR018337">
    <property type="entry name" value="Cell_wall/Cho-bd_repeat"/>
</dbReference>
<feature type="repeat" description="Cell wall-binding" evidence="2">
    <location>
        <begin position="502"/>
        <end position="521"/>
    </location>
</feature>
<sequence length="542" mass="61640">MKNKPYKVIVSSLVMGGILGNTIVPTYAFASTLSVQQSQLQLQKASVPEELQHTMKSTETSLLIMMQLYAQMMLKQPKIDLNSISLIDSDVKTSIMEHQHQAKNNATQWNNDILPKLIKMNKSIISYKEVFENEYSKLLDAVNQNNTSTLKDGIHQLYQEMMKNIKENDTLIENLISFRDKISNDVSSFKAASNKVTTILAGMDARIPNLQKDIETQMAIIDQNNKIQIASTGWFVFPIAGWIAGGVMIATAKDKIANAKNIIEEKNIMITKEKNAVTALTVLKVYNESLVESMAQVISNIQKNADQWRAVGAKYENLLRNLKQVDTIDFMFVKTELETSRAIWNQIEQYAERHIKIGGWSTIQGKRYYLNTNDGNVQTGFQTIDGKEYYFGKSEDGTELVEGEMASGWKQIDGKEYYFGKSEDGTELVEGEMAKWFKNIDGKLRYFHNDGSAWPANSWLTNYNQEGHPNTWYILEKGETASGWKQIDGIWYYFDEKSGAKHKGWLQKDGNWYYLQSNGAMAVGKHFIDGILYSFKDDGVMM</sequence>
<proteinExistence type="predicted"/>